<proteinExistence type="inferred from homology"/>
<dbReference type="Pfam" id="PF00067">
    <property type="entry name" value="p450"/>
    <property type="match status" value="1"/>
</dbReference>
<comment type="similarity">
    <text evidence="2">Belongs to the cytochrome P450 family.</text>
</comment>
<dbReference type="Proteomes" id="UP000887540">
    <property type="component" value="Unplaced"/>
</dbReference>
<keyword evidence="6" id="KW-0408">Iron</keyword>
<dbReference type="InterPro" id="IPR036396">
    <property type="entry name" value="Cyt_P450_sf"/>
</dbReference>
<evidence type="ECO:0000256" key="1">
    <source>
        <dbReference type="ARBA" id="ARBA00001971"/>
    </source>
</evidence>
<keyword evidence="4" id="KW-0479">Metal-binding</keyword>
<dbReference type="PANTHER" id="PTHR24292:SF102">
    <property type="entry name" value="CYTOCHROME P450 FAMILY-RELATED"/>
    <property type="match status" value="1"/>
</dbReference>
<keyword evidence="7" id="KW-0503">Monooxygenase</keyword>
<evidence type="ECO:0000256" key="4">
    <source>
        <dbReference type="ARBA" id="ARBA00022723"/>
    </source>
</evidence>
<keyword evidence="3" id="KW-0349">Heme</keyword>
<evidence type="ECO:0000256" key="6">
    <source>
        <dbReference type="ARBA" id="ARBA00023004"/>
    </source>
</evidence>
<dbReference type="GO" id="GO:0005506">
    <property type="term" value="F:iron ion binding"/>
    <property type="evidence" value="ECO:0007669"/>
    <property type="project" value="InterPro"/>
</dbReference>
<evidence type="ECO:0000313" key="8">
    <source>
        <dbReference type="Proteomes" id="UP000887540"/>
    </source>
</evidence>
<reference evidence="9" key="1">
    <citation type="submission" date="2022-11" db="UniProtKB">
        <authorList>
            <consortium name="WormBaseParasite"/>
        </authorList>
    </citation>
    <scope>IDENTIFICATION</scope>
</reference>
<organism evidence="8 9">
    <name type="scientific">Acrobeloides nanus</name>
    <dbReference type="NCBI Taxonomy" id="290746"/>
    <lineage>
        <taxon>Eukaryota</taxon>
        <taxon>Metazoa</taxon>
        <taxon>Ecdysozoa</taxon>
        <taxon>Nematoda</taxon>
        <taxon>Chromadorea</taxon>
        <taxon>Rhabditida</taxon>
        <taxon>Tylenchina</taxon>
        <taxon>Cephalobomorpha</taxon>
        <taxon>Cephaloboidea</taxon>
        <taxon>Cephalobidae</taxon>
        <taxon>Acrobeloides</taxon>
    </lineage>
</organism>
<dbReference type="GO" id="GO:0004497">
    <property type="term" value="F:monooxygenase activity"/>
    <property type="evidence" value="ECO:0007669"/>
    <property type="project" value="UniProtKB-KW"/>
</dbReference>
<dbReference type="SUPFAM" id="SSF48264">
    <property type="entry name" value="Cytochrome P450"/>
    <property type="match status" value="1"/>
</dbReference>
<protein>
    <submittedName>
        <fullName evidence="9">Cytochrome P450</fullName>
    </submittedName>
</protein>
<keyword evidence="5" id="KW-0560">Oxidoreductase</keyword>
<dbReference type="GO" id="GO:0016705">
    <property type="term" value="F:oxidoreductase activity, acting on paired donors, with incorporation or reduction of molecular oxygen"/>
    <property type="evidence" value="ECO:0007669"/>
    <property type="project" value="InterPro"/>
</dbReference>
<accession>A0A914CXW2</accession>
<evidence type="ECO:0000256" key="7">
    <source>
        <dbReference type="ARBA" id="ARBA00023033"/>
    </source>
</evidence>
<evidence type="ECO:0000313" key="9">
    <source>
        <dbReference type="WBParaSite" id="ACRNAN_scaffold15699.g16180.t1"/>
    </source>
</evidence>
<keyword evidence="8" id="KW-1185">Reference proteome</keyword>
<evidence type="ECO:0000256" key="3">
    <source>
        <dbReference type="ARBA" id="ARBA00022617"/>
    </source>
</evidence>
<evidence type="ECO:0000256" key="5">
    <source>
        <dbReference type="ARBA" id="ARBA00023002"/>
    </source>
</evidence>
<dbReference type="InterPro" id="IPR001128">
    <property type="entry name" value="Cyt_P450"/>
</dbReference>
<comment type="cofactor">
    <cofactor evidence="1">
        <name>heme</name>
        <dbReference type="ChEBI" id="CHEBI:30413"/>
    </cofactor>
</comment>
<name>A0A914CXW2_9BILA</name>
<evidence type="ECO:0000256" key="2">
    <source>
        <dbReference type="ARBA" id="ARBA00010617"/>
    </source>
</evidence>
<dbReference type="WBParaSite" id="ACRNAN_scaffold15699.g16180.t1">
    <property type="protein sequence ID" value="ACRNAN_scaffold15699.g16180.t1"/>
    <property type="gene ID" value="ACRNAN_scaffold15699.g16180"/>
</dbReference>
<dbReference type="Gene3D" id="1.10.630.10">
    <property type="entry name" value="Cytochrome P450"/>
    <property type="match status" value="1"/>
</dbReference>
<dbReference type="PANTHER" id="PTHR24292">
    <property type="entry name" value="CYTOCHROME P450"/>
    <property type="match status" value="1"/>
</dbReference>
<dbReference type="GO" id="GO:0020037">
    <property type="term" value="F:heme binding"/>
    <property type="evidence" value="ECO:0007669"/>
    <property type="project" value="InterPro"/>
</dbReference>
<dbReference type="AlphaFoldDB" id="A0A914CXW2"/>
<sequence>MAAITIAILSLIIYLIAHAIWRRYKYFQLRDELGIPGPKADFFTGNVKGLLKLQKKVGLENTPYMRLKLAEIYGKTFGFYAGALLEITSTELEFVKEVMIKQFSNFSNRPPFSLNDVFPIKESLLHIGKSGPHGYGWKEIRSIISPVFTTGKIKLMFGTIHERIETLITVIEKKIEKDPCMDIYE</sequence>
<dbReference type="InterPro" id="IPR050476">
    <property type="entry name" value="Insect_CytP450_Detox"/>
</dbReference>